<dbReference type="EMBL" id="JBHLVZ010000147">
    <property type="protein sequence ID" value="MFC0389742.1"/>
    <property type="molecule type" value="Genomic_DNA"/>
</dbReference>
<comment type="caution">
    <text evidence="6">The sequence shown here is derived from an EMBL/GenBank/DDBJ whole genome shotgun (WGS) entry which is preliminary data.</text>
</comment>
<feature type="non-terminal residue" evidence="6">
    <location>
        <position position="507"/>
    </location>
</feature>
<sequence>MTAAPDPADDVEALRAALAAEREARIAAEAMIAHLKLVIAKLRHDKFGASSERGRKLIDQMELELGDLVATVAEDATRAEGQGREGPGAPPPRKPVRGPLPAHLPRERVVIPSPSACPCCGGKLSKLGEDITETLEVVPRSWKVVQTVRERLSCRSCETITQPPAPFHPISRGRAGPNLLAMILEAKYGQHLPLNRQSETFAQEGVELSVSTLADWVGTAAAVLSPIHALIRAHVLAAERLHGDDTTVPLLARGKTVTARLWTYVRDDRPFAGPAPPAALFQFSRDRTAEHPRRHLASYTGILQADAYAGFGELYRPDREPGPITEAACWAHFRRQAFELAEIARAPLAAEAVRRIDRVFDAEREVNGRSAADRLQNRQTVVAPLVADLHAWMLETRGRMSRHNDLAKALDYALKRWKAFTGFLADGRVCLTNNAAERALRGVALGRKAWLFAGSDRGGERAAVMISLITTAKLNDVDPRAWLADVLARIANHPASRLDDLLPWNWK</sequence>
<dbReference type="InterPro" id="IPR052344">
    <property type="entry name" value="Transposase-related"/>
</dbReference>
<evidence type="ECO:0000313" key="6">
    <source>
        <dbReference type="EMBL" id="MFC0389742.1"/>
    </source>
</evidence>
<dbReference type="Pfam" id="PF13817">
    <property type="entry name" value="DDE_Tnp_IS66_C"/>
    <property type="match status" value="1"/>
</dbReference>
<feature type="region of interest" description="Disordered" evidence="1">
    <location>
        <begin position="77"/>
        <end position="100"/>
    </location>
</feature>
<dbReference type="Pfam" id="PF03050">
    <property type="entry name" value="DDE_Tnp_IS66"/>
    <property type="match status" value="1"/>
</dbReference>
<dbReference type="InterPro" id="IPR024474">
    <property type="entry name" value="Znf_dom_IS66"/>
</dbReference>
<dbReference type="InterPro" id="IPR004291">
    <property type="entry name" value="Transposase_IS66_central"/>
</dbReference>
<keyword evidence="7" id="KW-1185">Reference proteome</keyword>
<dbReference type="RefSeq" id="WP_377057290.1">
    <property type="nucleotide sequence ID" value="NZ_JBHLVZ010000147.1"/>
</dbReference>
<evidence type="ECO:0000256" key="1">
    <source>
        <dbReference type="SAM" id="MobiDB-lite"/>
    </source>
</evidence>
<dbReference type="InterPro" id="IPR039552">
    <property type="entry name" value="IS66_C"/>
</dbReference>
<name>A0ABV6J1L7_9PROT</name>
<dbReference type="NCBIfam" id="NF033517">
    <property type="entry name" value="transpos_IS66"/>
    <property type="match status" value="1"/>
</dbReference>
<dbReference type="InterPro" id="IPR024463">
    <property type="entry name" value="Transposase_TnpC_homeodom"/>
</dbReference>
<feature type="domain" description="Transposase IS66 central" evidence="2">
    <location>
        <begin position="172"/>
        <end position="460"/>
    </location>
</feature>
<evidence type="ECO:0000259" key="3">
    <source>
        <dbReference type="Pfam" id="PF13005"/>
    </source>
</evidence>
<feature type="domain" description="Transposase TnpC homeodomain" evidence="4">
    <location>
        <begin position="34"/>
        <end position="109"/>
    </location>
</feature>
<organism evidence="6 7">
    <name type="scientific">Muricoccus vinaceus</name>
    <dbReference type="NCBI Taxonomy" id="424704"/>
    <lineage>
        <taxon>Bacteria</taxon>
        <taxon>Pseudomonadati</taxon>
        <taxon>Pseudomonadota</taxon>
        <taxon>Alphaproteobacteria</taxon>
        <taxon>Acetobacterales</taxon>
        <taxon>Roseomonadaceae</taxon>
        <taxon>Muricoccus</taxon>
    </lineage>
</organism>
<dbReference type="Pfam" id="PF13007">
    <property type="entry name" value="LZ_Tnp_IS66"/>
    <property type="match status" value="1"/>
</dbReference>
<feature type="domain" description="Transposase IS66 C-terminal" evidence="5">
    <location>
        <begin position="467"/>
        <end position="504"/>
    </location>
</feature>
<accession>A0ABV6J1L7</accession>
<gene>
    <name evidence="6" type="ORF">ACFFIC_30030</name>
</gene>
<evidence type="ECO:0000259" key="2">
    <source>
        <dbReference type="Pfam" id="PF03050"/>
    </source>
</evidence>
<proteinExistence type="predicted"/>
<evidence type="ECO:0000259" key="4">
    <source>
        <dbReference type="Pfam" id="PF13007"/>
    </source>
</evidence>
<feature type="domain" description="Transposase IS66 zinc-finger binding" evidence="3">
    <location>
        <begin position="114"/>
        <end position="158"/>
    </location>
</feature>
<dbReference type="Pfam" id="PF13005">
    <property type="entry name" value="zf-IS66"/>
    <property type="match status" value="1"/>
</dbReference>
<dbReference type="PANTHER" id="PTHR33678:SF1">
    <property type="entry name" value="BLL1576 PROTEIN"/>
    <property type="match status" value="1"/>
</dbReference>
<evidence type="ECO:0000313" key="7">
    <source>
        <dbReference type="Proteomes" id="UP001589789"/>
    </source>
</evidence>
<evidence type="ECO:0000259" key="5">
    <source>
        <dbReference type="Pfam" id="PF13817"/>
    </source>
</evidence>
<dbReference type="Proteomes" id="UP001589789">
    <property type="component" value="Unassembled WGS sequence"/>
</dbReference>
<dbReference type="PANTHER" id="PTHR33678">
    <property type="entry name" value="BLL1576 PROTEIN"/>
    <property type="match status" value="1"/>
</dbReference>
<reference evidence="6 7" key="1">
    <citation type="submission" date="2024-09" db="EMBL/GenBank/DDBJ databases">
        <authorList>
            <person name="Sun Q."/>
            <person name="Mori K."/>
        </authorList>
    </citation>
    <scope>NUCLEOTIDE SEQUENCE [LARGE SCALE GENOMIC DNA]</scope>
    <source>
        <strain evidence="6 7">CCM 7468</strain>
    </source>
</reference>
<protein>
    <submittedName>
        <fullName evidence="6">IS66 family transposase</fullName>
    </submittedName>
</protein>